<evidence type="ECO:0000259" key="2">
    <source>
        <dbReference type="Pfam" id="PF23234"/>
    </source>
</evidence>
<gene>
    <name evidence="4" type="ORF">BW737_002200</name>
</gene>
<dbReference type="Pfam" id="PF23234">
    <property type="entry name" value="WHD_4th_Lhr"/>
    <property type="match status" value="1"/>
</dbReference>
<feature type="region of interest" description="Disordered" evidence="1">
    <location>
        <begin position="164"/>
        <end position="246"/>
    </location>
</feature>
<dbReference type="Proteomes" id="UP000194577">
    <property type="component" value="Unassembled WGS sequence"/>
</dbReference>
<dbReference type="InterPro" id="IPR055368">
    <property type="entry name" value="WH3_Lhr"/>
</dbReference>
<organism evidence="4 5">
    <name type="scientific">Actinomyces ruminis</name>
    <dbReference type="NCBI Taxonomy" id="1937003"/>
    <lineage>
        <taxon>Bacteria</taxon>
        <taxon>Bacillati</taxon>
        <taxon>Actinomycetota</taxon>
        <taxon>Actinomycetes</taxon>
        <taxon>Actinomycetales</taxon>
        <taxon>Actinomycetaceae</taxon>
        <taxon>Actinomyces</taxon>
    </lineage>
</organism>
<evidence type="ECO:0000313" key="4">
    <source>
        <dbReference type="EMBL" id="PHP53511.1"/>
    </source>
</evidence>
<reference evidence="4 5" key="1">
    <citation type="submission" date="2017-10" db="EMBL/GenBank/DDBJ databases">
        <title>Draft genome sequence of cellulolytic Actinomyces sp CtC72 isolated from cattle rumen fluid.</title>
        <authorList>
            <person name="Joshi A.J."/>
            <person name="Vasudevan G."/>
            <person name="Lanjekar V.B."/>
            <person name="Hivarkar S."/>
            <person name="Engineer A."/>
            <person name="Pore S.D."/>
            <person name="Dhakephalkar P.K."/>
            <person name="Dagar S."/>
        </authorList>
    </citation>
    <scope>NUCLEOTIDE SEQUENCE [LARGE SCALE GENOMIC DNA]</scope>
    <source>
        <strain evidence="5">CtC72</strain>
    </source>
</reference>
<feature type="domain" description="Large helicase-related protein winged-helix" evidence="2">
    <location>
        <begin position="263"/>
        <end position="345"/>
    </location>
</feature>
<dbReference type="RefSeq" id="WP_086615911.1">
    <property type="nucleotide sequence ID" value="NZ_MTPX02000015.1"/>
</dbReference>
<accession>A0ABX4MDI5</accession>
<protein>
    <recommendedName>
        <fullName evidence="6">Helicase conserved C-terminal domain-containing protein</fullName>
    </recommendedName>
</protein>
<feature type="domain" description="Large helicase-related protein winged-helix" evidence="3">
    <location>
        <begin position="2"/>
        <end position="83"/>
    </location>
</feature>
<dbReference type="EMBL" id="MTPX02000015">
    <property type="protein sequence ID" value="PHP53511.1"/>
    <property type="molecule type" value="Genomic_DNA"/>
</dbReference>
<evidence type="ECO:0000259" key="3">
    <source>
        <dbReference type="Pfam" id="PF23235"/>
    </source>
</evidence>
<sequence>MPAAALQQLVLERAGMADAEAGTGGVEALAEAIASLEGVWLPAGLWEAVVFPARVADYRPAMLDELIASGEVVWVCRARGAAGADTAASVGVPAPSVAAAGPRSTDSSRSGALLGEIAFFPSDSPLAPVAGAVVGAGEYDVEEHWALVRAGQLTADSFAPVRTALQPRPTAAPTRRVHSRRTRRYGGYRSGYYTDRARPAGSAGSPRSMPPAAQPLPSSDSLRPSAATGGGVPTNGSTAAAGHNPTPAALATASWRRLTPPQATAEEQAVADVESLLDRYGVVSRDVALAAGIPGGITPLLPVLRRMEDTGVVLRGAFVEGLGPSQFAARESVDRLRALAGRDVDTADGVPPVVLDLKDPVCLAGGVVPWPEPALPAELAARAADAAEPPRPAARQGARVVLSGGRPVLHAAERLRTLTCYTTEGAELERALAAVVAAETREALREGARPGKRVVETLNGVSTLDPVVGRLLETAGLVRDPRGMRLHIDPYRS</sequence>
<dbReference type="Pfam" id="PF23235">
    <property type="entry name" value="WHD_3rd_Lhr"/>
    <property type="match status" value="1"/>
</dbReference>
<name>A0ABX4MDI5_9ACTO</name>
<feature type="compositionally biased region" description="Basic residues" evidence="1">
    <location>
        <begin position="175"/>
        <end position="186"/>
    </location>
</feature>
<evidence type="ECO:0008006" key="6">
    <source>
        <dbReference type="Google" id="ProtNLM"/>
    </source>
</evidence>
<evidence type="ECO:0000313" key="5">
    <source>
        <dbReference type="Proteomes" id="UP000194577"/>
    </source>
</evidence>
<comment type="caution">
    <text evidence="4">The sequence shown here is derived from an EMBL/GenBank/DDBJ whole genome shotgun (WGS) entry which is preliminary data.</text>
</comment>
<dbReference type="InterPro" id="IPR055367">
    <property type="entry name" value="WH4_Lhr"/>
</dbReference>
<keyword evidence="5" id="KW-1185">Reference proteome</keyword>
<proteinExistence type="predicted"/>
<evidence type="ECO:0000256" key="1">
    <source>
        <dbReference type="SAM" id="MobiDB-lite"/>
    </source>
</evidence>